<organism evidence="3 4">
    <name type="scientific">Alkalihalophilus lindianensis</name>
    <dbReference type="NCBI Taxonomy" id="1630542"/>
    <lineage>
        <taxon>Bacteria</taxon>
        <taxon>Bacillati</taxon>
        <taxon>Bacillota</taxon>
        <taxon>Bacilli</taxon>
        <taxon>Bacillales</taxon>
        <taxon>Bacillaceae</taxon>
        <taxon>Alkalihalophilus</taxon>
    </lineage>
</organism>
<dbReference type="Pfam" id="PF07736">
    <property type="entry name" value="CM_1"/>
    <property type="match status" value="1"/>
</dbReference>
<keyword evidence="2" id="KW-0057">Aromatic amino acid biosynthesis</keyword>
<reference evidence="3 4" key="1">
    <citation type="submission" date="2023-10" db="EMBL/GenBank/DDBJ databases">
        <title>Screening of Alkalihalobacillus lindianensis BZ-TG-R113 and Its Alleviation of Salt Stress on Rapeseed Growth.</title>
        <authorList>
            <person name="Zhao B."/>
            <person name="Guo T."/>
        </authorList>
    </citation>
    <scope>NUCLEOTIDE SEQUENCE [LARGE SCALE GENOMIC DNA]</scope>
    <source>
        <strain evidence="3 4">BZ-TG-R113</strain>
    </source>
</reference>
<evidence type="ECO:0000256" key="1">
    <source>
        <dbReference type="NCBIfam" id="TIGR01796"/>
    </source>
</evidence>
<keyword evidence="2 3" id="KW-0413">Isomerase</keyword>
<dbReference type="GO" id="GO:0004106">
    <property type="term" value="F:chorismate mutase activity"/>
    <property type="evidence" value="ECO:0007669"/>
    <property type="project" value="UniProtKB-EC"/>
</dbReference>
<dbReference type="PANTHER" id="PTHR21164">
    <property type="entry name" value="CHORISMATE MUTASE"/>
    <property type="match status" value="1"/>
</dbReference>
<dbReference type="PROSITE" id="PS51167">
    <property type="entry name" value="CHORISMATE_MUT_1"/>
    <property type="match status" value="1"/>
</dbReference>
<keyword evidence="2" id="KW-0028">Amino-acid biosynthesis</keyword>
<dbReference type="EMBL" id="JAWJBA010000001">
    <property type="protein sequence ID" value="MDV2683468.1"/>
    <property type="molecule type" value="Genomic_DNA"/>
</dbReference>
<name>A0ABU3X6D8_9BACI</name>
<comment type="caution">
    <text evidence="3">The sequence shown here is derived from an EMBL/GenBank/DDBJ whole genome shotgun (WGS) entry which is preliminary data.</text>
</comment>
<accession>A0ABU3X6D8</accession>
<dbReference type="PANTHER" id="PTHR21164:SF0">
    <property type="entry name" value="CHORISMATE MUTASE AROH"/>
    <property type="match status" value="1"/>
</dbReference>
<protein>
    <recommendedName>
        <fullName evidence="1 2">chorismate mutase</fullName>
        <ecNumber evidence="1 2">5.4.99.5</ecNumber>
    </recommendedName>
</protein>
<dbReference type="InterPro" id="IPR008243">
    <property type="entry name" value="Chorismate_mutase_AroH"/>
</dbReference>
<dbReference type="InterPro" id="IPR035959">
    <property type="entry name" value="RutC-like_sf"/>
</dbReference>
<dbReference type="PIRSF" id="PIRSF005965">
    <property type="entry name" value="Chor_mut_AroH"/>
    <property type="match status" value="1"/>
</dbReference>
<dbReference type="CDD" id="cd02185">
    <property type="entry name" value="AroH"/>
    <property type="match status" value="1"/>
</dbReference>
<dbReference type="EC" id="5.4.99.5" evidence="1 2"/>
<dbReference type="Gene3D" id="3.30.1330.40">
    <property type="entry name" value="RutC-like"/>
    <property type="match status" value="1"/>
</dbReference>
<keyword evidence="4" id="KW-1185">Reference proteome</keyword>
<comment type="catalytic activity">
    <reaction evidence="2">
        <text>chorismate = prephenate</text>
        <dbReference type="Rhea" id="RHEA:13897"/>
        <dbReference type="ChEBI" id="CHEBI:29748"/>
        <dbReference type="ChEBI" id="CHEBI:29934"/>
        <dbReference type="EC" id="5.4.99.5"/>
    </reaction>
</comment>
<dbReference type="NCBIfam" id="TIGR01796">
    <property type="entry name" value="CM_mono_aroH"/>
    <property type="match status" value="1"/>
</dbReference>
<proteinExistence type="predicted"/>
<evidence type="ECO:0000313" key="3">
    <source>
        <dbReference type="EMBL" id="MDV2683468.1"/>
    </source>
</evidence>
<sequence length="126" mass="14145">MIRGIRGATTVTSNEEEEILEVTEELVNEIIAQNSFLPDEVAQVLITVTEDLSATFPAKALRRFEDWTYVPVMCATEIPVPGSLEKCIRILLTVNTTAAQNEINHIYMREAIKLRPDLSSTKRLAQ</sequence>
<evidence type="ECO:0000313" key="4">
    <source>
        <dbReference type="Proteomes" id="UP001287282"/>
    </source>
</evidence>
<dbReference type="SUPFAM" id="SSF55298">
    <property type="entry name" value="YjgF-like"/>
    <property type="match status" value="1"/>
</dbReference>
<dbReference type="Proteomes" id="UP001287282">
    <property type="component" value="Unassembled WGS sequence"/>
</dbReference>
<gene>
    <name evidence="3" type="primary">aroH</name>
    <name evidence="3" type="ORF">RYX56_03665</name>
</gene>
<evidence type="ECO:0000256" key="2">
    <source>
        <dbReference type="PROSITE-ProRule" id="PRU00514"/>
    </source>
</evidence>
<dbReference type="RefSeq" id="WP_317120774.1">
    <property type="nucleotide sequence ID" value="NZ_JAWJBA010000001.1"/>
</dbReference>